<accession>A0A419DAJ9</accession>
<sequence>MKLKKDKYRNARGGYSRLLEIKCSKCGSFVALYQKDGPGILKRMYIDRIFKPKSWAEYQKSEIKDVPKLICSKCRQLIGSPYVYEKEKRNALLMVQGSFSKKITKAK</sequence>
<name>A0A419DAJ9_9BACT</name>
<reference evidence="1 2" key="1">
    <citation type="journal article" date="2017" name="ISME J.">
        <title>Energy and carbon metabolisms in a deep terrestrial subsurface fluid microbial community.</title>
        <authorList>
            <person name="Momper L."/>
            <person name="Jungbluth S.P."/>
            <person name="Lee M.D."/>
            <person name="Amend J.P."/>
        </authorList>
    </citation>
    <scope>NUCLEOTIDE SEQUENCE [LARGE SCALE GENOMIC DNA]</scope>
    <source>
        <strain evidence="1">SURF_29</strain>
    </source>
</reference>
<proteinExistence type="predicted"/>
<organism evidence="1 2">
    <name type="scientific">candidate division WS5 bacterium</name>
    <dbReference type="NCBI Taxonomy" id="2093353"/>
    <lineage>
        <taxon>Bacteria</taxon>
        <taxon>candidate division WS5</taxon>
    </lineage>
</organism>
<dbReference type="AlphaFoldDB" id="A0A419DAJ9"/>
<evidence type="ECO:0000313" key="1">
    <source>
        <dbReference type="EMBL" id="RJO60113.1"/>
    </source>
</evidence>
<protein>
    <submittedName>
        <fullName evidence="1">Uncharacterized protein</fullName>
    </submittedName>
</protein>
<dbReference type="Proteomes" id="UP000285655">
    <property type="component" value="Unassembled WGS sequence"/>
</dbReference>
<evidence type="ECO:0000313" key="2">
    <source>
        <dbReference type="Proteomes" id="UP000285655"/>
    </source>
</evidence>
<gene>
    <name evidence="1" type="ORF">C4544_07190</name>
</gene>
<comment type="caution">
    <text evidence="1">The sequence shown here is derived from an EMBL/GenBank/DDBJ whole genome shotgun (WGS) entry which is preliminary data.</text>
</comment>
<dbReference type="EMBL" id="QZJW01000055">
    <property type="protein sequence ID" value="RJO60113.1"/>
    <property type="molecule type" value="Genomic_DNA"/>
</dbReference>